<protein>
    <submittedName>
        <fullName evidence="1">Uncharacterized protein</fullName>
    </submittedName>
</protein>
<evidence type="ECO:0000313" key="2">
    <source>
        <dbReference type="Proteomes" id="UP001642520"/>
    </source>
</evidence>
<name>A0ABP1PA95_XYLVO</name>
<dbReference type="EMBL" id="CAXAJV020001300">
    <property type="protein sequence ID" value="CAL7949418.1"/>
    <property type="molecule type" value="Genomic_DNA"/>
</dbReference>
<evidence type="ECO:0000313" key="1">
    <source>
        <dbReference type="EMBL" id="CAL7949418.1"/>
    </source>
</evidence>
<sequence>MCEDYQRENRRRSCSLNEKLTTSSNNTLPGNYQHKTLKATIGELHRIQRKLSTQDLVGFKENYKLGDFVEFKGDYKPELHGIRRNLPTPNFVGFKEDYQRGISWDLKKTTIAGFRGIQRRPSTRDFVGFKKDHQRGTSWDLKKT</sequence>
<keyword evidence="2" id="KW-1185">Reference proteome</keyword>
<proteinExistence type="predicted"/>
<accession>A0ABP1PA95</accession>
<organism evidence="1 2">
    <name type="scientific">Xylocopa violacea</name>
    <name type="common">Violet carpenter bee</name>
    <name type="synonym">Apis violacea</name>
    <dbReference type="NCBI Taxonomy" id="135666"/>
    <lineage>
        <taxon>Eukaryota</taxon>
        <taxon>Metazoa</taxon>
        <taxon>Ecdysozoa</taxon>
        <taxon>Arthropoda</taxon>
        <taxon>Hexapoda</taxon>
        <taxon>Insecta</taxon>
        <taxon>Pterygota</taxon>
        <taxon>Neoptera</taxon>
        <taxon>Endopterygota</taxon>
        <taxon>Hymenoptera</taxon>
        <taxon>Apocrita</taxon>
        <taxon>Aculeata</taxon>
        <taxon>Apoidea</taxon>
        <taxon>Anthophila</taxon>
        <taxon>Apidae</taxon>
        <taxon>Xylocopa</taxon>
        <taxon>Xylocopa</taxon>
    </lineage>
</organism>
<gene>
    <name evidence="1" type="ORF">XYLVIOL_LOCUS9383</name>
</gene>
<reference evidence="1 2" key="1">
    <citation type="submission" date="2024-08" db="EMBL/GenBank/DDBJ databases">
        <authorList>
            <person name="Will J Nash"/>
            <person name="Angela Man"/>
            <person name="Seanna McTaggart"/>
            <person name="Kendall Baker"/>
            <person name="Tom Barker"/>
            <person name="Leah Catchpole"/>
            <person name="Alex Durrant"/>
            <person name="Karim Gharbi"/>
            <person name="Naomi Irish"/>
            <person name="Gemy Kaithakottil"/>
            <person name="Debby Ku"/>
            <person name="Aaliyah Providence"/>
            <person name="Felix Shaw"/>
            <person name="David Swarbreck"/>
            <person name="Chris Watkins"/>
            <person name="Ann M. McCartney"/>
            <person name="Giulio Formenti"/>
            <person name="Alice Mouton"/>
            <person name="Noel Vella"/>
            <person name="Bjorn M von Reumont"/>
            <person name="Adriana Vella"/>
            <person name="Wilfried Haerty"/>
        </authorList>
    </citation>
    <scope>NUCLEOTIDE SEQUENCE [LARGE SCALE GENOMIC DNA]</scope>
</reference>
<comment type="caution">
    <text evidence="1">The sequence shown here is derived from an EMBL/GenBank/DDBJ whole genome shotgun (WGS) entry which is preliminary data.</text>
</comment>
<dbReference type="Proteomes" id="UP001642520">
    <property type="component" value="Unassembled WGS sequence"/>
</dbReference>